<protein>
    <recommendedName>
        <fullName evidence="6">Addiction module killer protein</fullName>
    </recommendedName>
</protein>
<dbReference type="InterPro" id="IPR014056">
    <property type="entry name" value="TypeIITA-like_toxin_pred"/>
</dbReference>
<dbReference type="PANTHER" id="PTHR41791:SF1">
    <property type="entry name" value="SSL7039 PROTEIN"/>
    <property type="match status" value="1"/>
</dbReference>
<dbReference type="Proteomes" id="UP000255168">
    <property type="component" value="Chromosome I"/>
</dbReference>
<evidence type="ECO:0000256" key="1">
    <source>
        <dbReference type="SAM" id="MobiDB-lite"/>
    </source>
</evidence>
<evidence type="ECO:0000313" key="5">
    <source>
        <dbReference type="Proteomes" id="UP000256710"/>
    </source>
</evidence>
<evidence type="ECO:0000313" key="3">
    <source>
        <dbReference type="EMBL" id="SPD46378.1"/>
    </source>
</evidence>
<dbReference type="EMBL" id="LT984806">
    <property type="protein sequence ID" value="SPD46378.1"/>
    <property type="molecule type" value="Genomic_DNA"/>
</dbReference>
<dbReference type="Proteomes" id="UP000256710">
    <property type="component" value="Unassembled WGS sequence"/>
</dbReference>
<evidence type="ECO:0000313" key="2">
    <source>
        <dbReference type="EMBL" id="SOZ34544.1"/>
    </source>
</evidence>
<keyword evidence="5" id="KW-1185">Reference proteome</keyword>
<reference evidence="4 5" key="1">
    <citation type="submission" date="2018-01" db="EMBL/GenBank/DDBJ databases">
        <authorList>
            <person name="Clerissi C."/>
        </authorList>
    </citation>
    <scope>NUCLEOTIDE SEQUENCE [LARGE SCALE GENOMIC DNA]</scope>
    <source>
        <strain evidence="2">Cupriavidus taiwanensis STM 6082</strain>
        <strain evidence="3">Cupriavidus taiwanensis STM 6160</strain>
    </source>
</reference>
<dbReference type="NCBIfam" id="TIGR02683">
    <property type="entry name" value="upstrm_HI1419"/>
    <property type="match status" value="1"/>
</dbReference>
<evidence type="ECO:0000313" key="4">
    <source>
        <dbReference type="Proteomes" id="UP000255168"/>
    </source>
</evidence>
<proteinExistence type="predicted"/>
<accession>A0A375H652</accession>
<organism evidence="3 4">
    <name type="scientific">Cupriavidus neocaledonicus</name>
    <dbReference type="NCBI Taxonomy" id="1040979"/>
    <lineage>
        <taxon>Bacteria</taxon>
        <taxon>Pseudomonadati</taxon>
        <taxon>Pseudomonadota</taxon>
        <taxon>Betaproteobacteria</taxon>
        <taxon>Burkholderiales</taxon>
        <taxon>Burkholderiaceae</taxon>
        <taxon>Cupriavidus</taxon>
    </lineage>
</organism>
<gene>
    <name evidence="2" type="ORF">CBM2605_A100022</name>
    <name evidence="3" type="ORF">CBM2607_11316</name>
</gene>
<dbReference type="AlphaFoldDB" id="A0A375H652"/>
<dbReference type="EMBL" id="OFTC01000002">
    <property type="protein sequence ID" value="SOZ34544.1"/>
    <property type="molecule type" value="Genomic_DNA"/>
</dbReference>
<sequence length="161" mass="17727">MENVGHGTPRRQGESQTEPPLKDAIQGPGGGKARILPALRWGGFSGIGDSTPVAERLRRGMLGIRTTQMFDRWYSALRDNAARIRIQVRIDRTLNGNPGDVKAVGGGLFEMPVDHGPGYRIYFQRPGQVLVVLLCGGNKSTEHADIDRHATSRRILTWCEP</sequence>
<name>A0A375H652_9BURK</name>
<feature type="region of interest" description="Disordered" evidence="1">
    <location>
        <begin position="1"/>
        <end position="29"/>
    </location>
</feature>
<dbReference type="PANTHER" id="PTHR41791">
    <property type="entry name" value="SSL7039 PROTEIN"/>
    <property type="match status" value="1"/>
</dbReference>
<evidence type="ECO:0008006" key="6">
    <source>
        <dbReference type="Google" id="ProtNLM"/>
    </source>
</evidence>